<dbReference type="InterPro" id="IPR025580">
    <property type="entry name" value="Gp46"/>
</dbReference>
<accession>A0A329N7A1</accession>
<reference evidence="4" key="1">
    <citation type="submission" date="2019-09" db="EMBL/GenBank/DDBJ databases">
        <title>Draft genome sequence assemblies of isolates from the urinary tract.</title>
        <authorList>
            <person name="Mores C.R."/>
            <person name="Putonti C."/>
            <person name="Wolfe A.J."/>
        </authorList>
    </citation>
    <scope>NUCLEOTIDE SEQUENCE [LARGE SCALE GENOMIC DNA]</scope>
    <source>
        <strain evidence="4">UMB8614</strain>
    </source>
</reference>
<evidence type="ECO:0008006" key="5">
    <source>
        <dbReference type="Google" id="ProtNLM"/>
    </source>
</evidence>
<feature type="compositionally biased region" description="Polar residues" evidence="2">
    <location>
        <begin position="137"/>
        <end position="146"/>
    </location>
</feature>
<keyword evidence="1" id="KW-0175">Coiled coil</keyword>
<feature type="region of interest" description="Disordered" evidence="2">
    <location>
        <begin position="123"/>
        <end position="160"/>
    </location>
</feature>
<comment type="caution">
    <text evidence="3">The sequence shown here is derived from an EMBL/GenBank/DDBJ whole genome shotgun (WGS) entry which is preliminary data.</text>
</comment>
<evidence type="ECO:0000256" key="2">
    <source>
        <dbReference type="SAM" id="MobiDB-lite"/>
    </source>
</evidence>
<dbReference type="AlphaFoldDB" id="A0A329N7A1"/>
<keyword evidence="4" id="KW-1185">Reference proteome</keyword>
<dbReference type="Proteomes" id="UP000326476">
    <property type="component" value="Unassembled WGS sequence"/>
</dbReference>
<dbReference type="RefSeq" id="WP_111853321.1">
    <property type="nucleotide sequence ID" value="NZ_CP127382.2"/>
</dbReference>
<dbReference type="Pfam" id="PF14265">
    <property type="entry name" value="DUF4355"/>
    <property type="match status" value="1"/>
</dbReference>
<evidence type="ECO:0000313" key="3">
    <source>
        <dbReference type="EMBL" id="KAA9238582.1"/>
    </source>
</evidence>
<protein>
    <recommendedName>
        <fullName evidence="5">DUF4355 domain-containing protein</fullName>
    </recommendedName>
</protein>
<evidence type="ECO:0000256" key="1">
    <source>
        <dbReference type="SAM" id="Coils"/>
    </source>
</evidence>
<name>A0A329N7A1_9LACT</name>
<dbReference type="EMBL" id="VYVN01000024">
    <property type="protein sequence ID" value="KAA9238582.1"/>
    <property type="molecule type" value="Genomic_DNA"/>
</dbReference>
<proteinExistence type="predicted"/>
<evidence type="ECO:0000313" key="4">
    <source>
        <dbReference type="Proteomes" id="UP000326476"/>
    </source>
</evidence>
<organism evidence="3 4">
    <name type="scientific">Aerococcus tenax</name>
    <dbReference type="NCBI Taxonomy" id="3078812"/>
    <lineage>
        <taxon>Bacteria</taxon>
        <taxon>Bacillati</taxon>
        <taxon>Bacillota</taxon>
        <taxon>Bacilli</taxon>
        <taxon>Lactobacillales</taxon>
        <taxon>Aerococcaceae</taxon>
        <taxon>Aerococcus</taxon>
    </lineage>
</organism>
<sequence>MNRKFLEDLGLEKTAVDSIMAEYGKSINTYKDQEAELEALKEQNKVLEQASQDASNKYTQLESSLQEKQASIDDLTKQLDGANLQNLRVQAALDNGLPYTFADRLKGSDEESLKADAKSFAELYNNKPNPEPPMKSTEPNNGSVNPYAQMADNLINSIAD</sequence>
<feature type="coiled-coil region" evidence="1">
    <location>
        <begin position="23"/>
        <end position="85"/>
    </location>
</feature>
<gene>
    <name evidence="3" type="ORF">F6I34_08025</name>
</gene>